<proteinExistence type="predicted"/>
<evidence type="ECO:0000256" key="7">
    <source>
        <dbReference type="ARBA" id="ARBA00023224"/>
    </source>
</evidence>
<dbReference type="GO" id="GO:0030424">
    <property type="term" value="C:axon"/>
    <property type="evidence" value="ECO:0007669"/>
    <property type="project" value="TreeGrafter"/>
</dbReference>
<evidence type="ECO:0000256" key="8">
    <source>
        <dbReference type="SAM" id="Phobius"/>
    </source>
</evidence>
<keyword evidence="2" id="KW-1003">Cell membrane</keyword>
<dbReference type="GO" id="GO:0043025">
    <property type="term" value="C:neuronal cell body"/>
    <property type="evidence" value="ECO:0007669"/>
    <property type="project" value="TreeGrafter"/>
</dbReference>
<dbReference type="GO" id="GO:0007165">
    <property type="term" value="P:signal transduction"/>
    <property type="evidence" value="ECO:0007669"/>
    <property type="project" value="UniProtKB-KW"/>
</dbReference>
<keyword evidence="3 8" id="KW-0812">Transmembrane</keyword>
<dbReference type="GO" id="GO:0007635">
    <property type="term" value="P:chemosensory behavior"/>
    <property type="evidence" value="ECO:0007669"/>
    <property type="project" value="TreeGrafter"/>
</dbReference>
<comment type="subcellular location">
    <subcellularLocation>
        <location evidence="1">Cell membrane</location>
        <topology evidence="1">Multi-pass membrane protein</topology>
    </subcellularLocation>
</comment>
<reference evidence="9" key="1">
    <citation type="journal article" date="2024" name="Gigascience">
        <title>Chromosome-level genome of the poultry shaft louse Menopon gallinae provides insight into the host-switching and adaptive evolution of parasitic lice.</title>
        <authorList>
            <person name="Xu Y."/>
            <person name="Ma L."/>
            <person name="Liu S."/>
            <person name="Liang Y."/>
            <person name="Liu Q."/>
            <person name="He Z."/>
            <person name="Tian L."/>
            <person name="Duan Y."/>
            <person name="Cai W."/>
            <person name="Li H."/>
            <person name="Song F."/>
        </authorList>
    </citation>
    <scope>NUCLEOTIDE SEQUENCE</scope>
    <source>
        <strain evidence="9">Cailab_2023a</strain>
    </source>
</reference>
<keyword evidence="4 8" id="KW-1133">Transmembrane helix</keyword>
<feature type="transmembrane region" description="Helical" evidence="8">
    <location>
        <begin position="164"/>
        <end position="184"/>
    </location>
</feature>
<dbReference type="GO" id="GO:0030425">
    <property type="term" value="C:dendrite"/>
    <property type="evidence" value="ECO:0007669"/>
    <property type="project" value="TreeGrafter"/>
</dbReference>
<evidence type="ECO:0000256" key="6">
    <source>
        <dbReference type="ARBA" id="ARBA00023170"/>
    </source>
</evidence>
<dbReference type="PANTHER" id="PTHR21143:SF133">
    <property type="entry name" value="GUSTATORY AND PHEROMONE RECEPTOR 32A-RELATED"/>
    <property type="match status" value="1"/>
</dbReference>
<comment type="caution">
    <text evidence="9">The sequence shown here is derived from an EMBL/GenBank/DDBJ whole genome shotgun (WGS) entry which is preliminary data.</text>
</comment>
<evidence type="ECO:0000256" key="2">
    <source>
        <dbReference type="ARBA" id="ARBA00022475"/>
    </source>
</evidence>
<evidence type="ECO:0000256" key="3">
    <source>
        <dbReference type="ARBA" id="ARBA00022692"/>
    </source>
</evidence>
<keyword evidence="5 8" id="KW-0472">Membrane</keyword>
<sequence length="203" mass="23492">MRSNTVPHCCTKSMLKMVTQKYKKRADTDLLVLRYYYRDYTKLLNVLDDLNECFGASNLISLSYSLISTVITFVVYLKNSRCDSDFQVTLDSFYILAFLQDKSIFCFLIAKLIKQEVENSSAILYELHAENNSSDVQEQVEILSIQFIHRNGEFNACGFYKIDFSFLLSMISSVITYIIIIIQFESAVTSIVEKYDLNQTILF</sequence>
<evidence type="ECO:0000256" key="4">
    <source>
        <dbReference type="ARBA" id="ARBA00022989"/>
    </source>
</evidence>
<evidence type="ECO:0000256" key="5">
    <source>
        <dbReference type="ARBA" id="ARBA00023136"/>
    </source>
</evidence>
<dbReference type="GO" id="GO:0050909">
    <property type="term" value="P:sensory perception of taste"/>
    <property type="evidence" value="ECO:0007669"/>
    <property type="project" value="InterPro"/>
</dbReference>
<keyword evidence="7" id="KW-0807">Transducer</keyword>
<keyword evidence="6" id="KW-0675">Receptor</keyword>
<dbReference type="PANTHER" id="PTHR21143">
    <property type="entry name" value="INVERTEBRATE GUSTATORY RECEPTOR"/>
    <property type="match status" value="1"/>
</dbReference>
<gene>
    <name evidence="9" type="ORF">PYX00_008545</name>
</gene>
<name>A0AAW2HNY7_9NEOP</name>
<evidence type="ECO:0000313" key="9">
    <source>
        <dbReference type="EMBL" id="KAL0271457.1"/>
    </source>
</evidence>
<evidence type="ECO:0008006" key="10">
    <source>
        <dbReference type="Google" id="ProtNLM"/>
    </source>
</evidence>
<dbReference type="EMBL" id="JARGDH010000004">
    <property type="protein sequence ID" value="KAL0271457.1"/>
    <property type="molecule type" value="Genomic_DNA"/>
</dbReference>
<evidence type="ECO:0000256" key="1">
    <source>
        <dbReference type="ARBA" id="ARBA00004651"/>
    </source>
</evidence>
<dbReference type="InterPro" id="IPR013604">
    <property type="entry name" value="7TM_chemorcpt"/>
</dbReference>
<feature type="transmembrane region" description="Helical" evidence="8">
    <location>
        <begin position="59"/>
        <end position="77"/>
    </location>
</feature>
<protein>
    <recommendedName>
        <fullName evidence="10">Gustatory receptor</fullName>
    </recommendedName>
</protein>
<dbReference type="GO" id="GO:0005886">
    <property type="term" value="C:plasma membrane"/>
    <property type="evidence" value="ECO:0007669"/>
    <property type="project" value="UniProtKB-SubCell"/>
</dbReference>
<organism evidence="9">
    <name type="scientific">Menopon gallinae</name>
    <name type="common">poultry shaft louse</name>
    <dbReference type="NCBI Taxonomy" id="328185"/>
    <lineage>
        <taxon>Eukaryota</taxon>
        <taxon>Metazoa</taxon>
        <taxon>Ecdysozoa</taxon>
        <taxon>Arthropoda</taxon>
        <taxon>Hexapoda</taxon>
        <taxon>Insecta</taxon>
        <taxon>Pterygota</taxon>
        <taxon>Neoptera</taxon>
        <taxon>Paraneoptera</taxon>
        <taxon>Psocodea</taxon>
        <taxon>Troctomorpha</taxon>
        <taxon>Phthiraptera</taxon>
        <taxon>Amblycera</taxon>
        <taxon>Menoponidae</taxon>
        <taxon>Menopon</taxon>
    </lineage>
</organism>
<dbReference type="GO" id="GO:0008049">
    <property type="term" value="P:male courtship behavior"/>
    <property type="evidence" value="ECO:0007669"/>
    <property type="project" value="TreeGrafter"/>
</dbReference>
<dbReference type="AlphaFoldDB" id="A0AAW2HNY7"/>
<accession>A0AAW2HNY7</accession>
<dbReference type="Pfam" id="PF08395">
    <property type="entry name" value="7tm_7"/>
    <property type="match status" value="1"/>
</dbReference>